<dbReference type="InterPro" id="IPR017853">
    <property type="entry name" value="GH"/>
</dbReference>
<evidence type="ECO:0000313" key="4">
    <source>
        <dbReference type="EMBL" id="BBO23410.1"/>
    </source>
</evidence>
<protein>
    <recommendedName>
        <fullName evidence="6">Glycosyl hydrolase-like 10 domain-containing protein</fullName>
    </recommendedName>
</protein>
<gene>
    <name evidence="4" type="ORF">NPRO_10050</name>
</gene>
<dbReference type="InterPro" id="IPR052177">
    <property type="entry name" value="Divisome_Glycosyl_Hydrolase"/>
</dbReference>
<dbReference type="InterPro" id="IPR003790">
    <property type="entry name" value="GHL10"/>
</dbReference>
<accession>A0A809R799</accession>
<feature type="domain" description="DUF4985" evidence="3">
    <location>
        <begin position="450"/>
        <end position="557"/>
    </location>
</feature>
<dbReference type="Gene3D" id="3.20.20.80">
    <property type="entry name" value="Glycosidases"/>
    <property type="match status" value="2"/>
</dbReference>
<dbReference type="AlphaFoldDB" id="A0A809R799"/>
<dbReference type="PANTHER" id="PTHR43405:SF1">
    <property type="entry name" value="GLYCOSYL HYDROLASE DIGH"/>
    <property type="match status" value="1"/>
</dbReference>
<dbReference type="Pfam" id="PF02638">
    <property type="entry name" value="GHL10"/>
    <property type="match status" value="1"/>
</dbReference>
<dbReference type="KEGG" id="npy:NPRO_10050"/>
<dbReference type="PANTHER" id="PTHR43405">
    <property type="entry name" value="GLYCOSYL HYDROLASE DIGH"/>
    <property type="match status" value="1"/>
</dbReference>
<dbReference type="Pfam" id="PF16373">
    <property type="entry name" value="DUF4985"/>
    <property type="match status" value="1"/>
</dbReference>
<dbReference type="EMBL" id="AP021858">
    <property type="protein sequence ID" value="BBO23410.1"/>
    <property type="molecule type" value="Genomic_DNA"/>
</dbReference>
<evidence type="ECO:0000259" key="3">
    <source>
        <dbReference type="Pfam" id="PF16373"/>
    </source>
</evidence>
<dbReference type="Proteomes" id="UP000662873">
    <property type="component" value="Chromosome"/>
</dbReference>
<reference evidence="4" key="1">
    <citation type="journal article" name="DNA Res.">
        <title>The physiological potential of anammox bacteria as revealed by their core genome structure.</title>
        <authorList>
            <person name="Okubo T."/>
            <person name="Toyoda A."/>
            <person name="Fukuhara K."/>
            <person name="Uchiyama I."/>
            <person name="Harigaya Y."/>
            <person name="Kuroiwa M."/>
            <person name="Suzuki T."/>
            <person name="Murakami Y."/>
            <person name="Suwa Y."/>
            <person name="Takami H."/>
        </authorList>
    </citation>
    <scope>NUCLEOTIDE SEQUENCE</scope>
    <source>
        <strain evidence="4">317325-2</strain>
    </source>
</reference>
<evidence type="ECO:0008006" key="6">
    <source>
        <dbReference type="Google" id="ProtNLM"/>
    </source>
</evidence>
<evidence type="ECO:0000256" key="1">
    <source>
        <dbReference type="ARBA" id="ARBA00022729"/>
    </source>
</evidence>
<dbReference type="InterPro" id="IPR032280">
    <property type="entry name" value="DUF4985"/>
</dbReference>
<name>A0A809R799_9BACT</name>
<evidence type="ECO:0000313" key="5">
    <source>
        <dbReference type="Proteomes" id="UP000662873"/>
    </source>
</evidence>
<proteinExistence type="predicted"/>
<evidence type="ECO:0000259" key="2">
    <source>
        <dbReference type="Pfam" id="PF02638"/>
    </source>
</evidence>
<feature type="domain" description="Glycosyl hydrolase-like 10" evidence="2">
    <location>
        <begin position="307"/>
        <end position="427"/>
    </location>
</feature>
<sequence>MRYGFAAVRGVFSLLVLSMGAWVAPQSPHQPRFVLARPLPGIPSIWIDRELDGKGIAQLAARASGLQGRVLWVDCTANIDRYNTADKIASLVRKVREVGFNTIVFDVKPISGQVVYPSQLAPKLRAWKGKELPADFDPLGAMVREARANGLSLLISLNAFSEGHRDFRVGPGYEAPELQTVLYELQPMARIDTGAAVHRFPISEAANPPQLIPESLHVFNDSARRPQPTPGNFAVTIDRNFRIVDGFESGGFGSALPTIPRGGSLLAGNGPAGEFLRQHALPGRKLEIVADPVFVPISARPRQQVPLMMNPTHPKVVERALAVLGEVVANYDVDGVLYDDRLRYAGMNADFSEPTRAEFEREVGRRLTWPNDVFRYTFTPDFRRGIRPGPYYQKWLEWRAAKLTEYVRAARTIVKSKRPQAVFGVYAGSWYGEYAGIGSNYAAPSFEGGFWFATPEYRRSGFADSLDLLITGCYYPTATVFEAMETDVPIGHSVEYAGYLSNQIAGDRAWTYAGIMLMQYPADPQAFGRAFSAACASTQGVMVFDLSHDIDRYWDVMAAAFRVPARAPHMNPQELSRIRSRRAEEEAKGRLPGPLVVAAGALGTGQ</sequence>
<organism evidence="4 5">
    <name type="scientific">Candidatus Nitrosymbiomonas proteolyticus</name>
    <dbReference type="NCBI Taxonomy" id="2608984"/>
    <lineage>
        <taxon>Bacteria</taxon>
        <taxon>Bacillati</taxon>
        <taxon>Armatimonadota</taxon>
        <taxon>Armatimonadota incertae sedis</taxon>
        <taxon>Candidatus Nitrosymbiomonas</taxon>
    </lineage>
</organism>
<keyword evidence="1" id="KW-0732">Signal</keyword>
<dbReference type="SUPFAM" id="SSF51445">
    <property type="entry name" value="(Trans)glycosidases"/>
    <property type="match status" value="1"/>
</dbReference>